<evidence type="ECO:0000256" key="5">
    <source>
        <dbReference type="ARBA" id="ARBA00023136"/>
    </source>
</evidence>
<keyword evidence="2" id="KW-1003">Cell membrane</keyword>
<keyword evidence="3 6" id="KW-0812">Transmembrane</keyword>
<keyword evidence="5 6" id="KW-0472">Membrane</keyword>
<reference evidence="9" key="1">
    <citation type="journal article" date="2019" name="Int. J. Syst. Evol. Microbiol.">
        <title>The Global Catalogue of Microorganisms (GCM) 10K type strain sequencing project: providing services to taxonomists for standard genome sequencing and annotation.</title>
        <authorList>
            <consortium name="The Broad Institute Genomics Platform"/>
            <consortium name="The Broad Institute Genome Sequencing Center for Infectious Disease"/>
            <person name="Wu L."/>
            <person name="Ma J."/>
        </authorList>
    </citation>
    <scope>NUCLEOTIDE SEQUENCE [LARGE SCALE GENOMIC DNA]</scope>
    <source>
        <strain evidence="9">CGMCC 1.15353</strain>
    </source>
</reference>
<sequence>MKGNGYWLAIASALGVYLAPISYSWLGGFLVLGGVILFRPAKRSLLLASGVLFIVCSTTDSFKPLSSPTLSTSVVQMNGIVKENPTFTSDYTSFIFEDDQTKQKWNTFLFASLDHRSVQIGSKCSLSGEVERHPFARNPGEFDYEAFMLHKGVRGTIIVDPSQLHCQGGSWYKELFSKRKEALDNLDQNLSPFTSSWVKALVFGEDRDLSEETIELFQRWGLSHLLAISGLHVGLCIALFSYLTLRFSLLTKRKLIICLLFLLPIYILFAGGAPSVIRAVCMAEAAMLLSLMKQRWPMTDIISYLFCSILIFKPSLIHQLGFQFSFIVTFGILVSKKWISLSVHPIDSLLRISLLCQLIVLPLQLQSFYFFNPLSLLANLLFVPLMSIFVLPVCFIILAGVNILPPSLLQPLDAVFQKSLEICFLTLRGMDEFDVEWVTGQMSIVSIFLFVIAFVWMMKRWEVGKQRQSFLWGVGLSIILIAEASVPFLFSPGRVTMLDIGQGDCFIIEWPNRQHVMMIDAAGVLEEGEDDTFTRIIEPYLHERGIKKVNTLLLTHADQDHIGAAEEVLTSFSVDTLITSPFFKGDLPIKEEKWKKVSGGDRFVIEETVFDILYPIQESEDKNDNSLVMSFTLGGMAWMFTGDVGKEGEEDISSLADELDVDVLKVAHHGSDTSTGAQWLDTVTPKVALISAGLNNRYGHPHEQVIERLNKEGVKIIRTDQKGAVIYQFSGGTGTFYSHLP</sequence>
<organism evidence="8 9">
    <name type="scientific">Pontibacillus salipaludis</name>
    <dbReference type="NCBI Taxonomy" id="1697394"/>
    <lineage>
        <taxon>Bacteria</taxon>
        <taxon>Bacillati</taxon>
        <taxon>Bacillota</taxon>
        <taxon>Bacilli</taxon>
        <taxon>Bacillales</taxon>
        <taxon>Bacillaceae</taxon>
        <taxon>Pontibacillus</taxon>
    </lineage>
</organism>
<dbReference type="Pfam" id="PF03772">
    <property type="entry name" value="Competence"/>
    <property type="match status" value="1"/>
</dbReference>
<feature type="transmembrane region" description="Helical" evidence="6">
    <location>
        <begin position="255"/>
        <end position="276"/>
    </location>
</feature>
<dbReference type="Proteomes" id="UP000642571">
    <property type="component" value="Unassembled WGS sequence"/>
</dbReference>
<feature type="domain" description="Metallo-beta-lactamase" evidence="7">
    <location>
        <begin position="502"/>
        <end position="694"/>
    </location>
</feature>
<gene>
    <name evidence="8" type="primary">comEC</name>
    <name evidence="8" type="ORF">GCM10011389_09790</name>
</gene>
<feature type="transmembrane region" description="Helical" evidence="6">
    <location>
        <begin position="222"/>
        <end position="243"/>
    </location>
</feature>
<feature type="transmembrane region" description="Helical" evidence="6">
    <location>
        <begin position="470"/>
        <end position="490"/>
    </location>
</feature>
<proteinExistence type="predicted"/>
<dbReference type="SMART" id="SM00849">
    <property type="entry name" value="Lactamase_B"/>
    <property type="match status" value="1"/>
</dbReference>
<dbReference type="RefSeq" id="WP_188651432.1">
    <property type="nucleotide sequence ID" value="NZ_BMIN01000003.1"/>
</dbReference>
<dbReference type="SUPFAM" id="SSF56281">
    <property type="entry name" value="Metallo-hydrolase/oxidoreductase"/>
    <property type="match status" value="1"/>
</dbReference>
<dbReference type="InterPro" id="IPR035681">
    <property type="entry name" value="ComA-like_MBL"/>
</dbReference>
<accession>A0ABQ1PUH7</accession>
<evidence type="ECO:0000313" key="9">
    <source>
        <dbReference type="Proteomes" id="UP000642571"/>
    </source>
</evidence>
<feature type="transmembrane region" description="Helical" evidence="6">
    <location>
        <begin position="296"/>
        <end position="312"/>
    </location>
</feature>
<dbReference type="NCBIfam" id="TIGR00361">
    <property type="entry name" value="ComEC_Rec2"/>
    <property type="match status" value="1"/>
</dbReference>
<dbReference type="Gene3D" id="3.60.15.10">
    <property type="entry name" value="Ribonuclease Z/Hydroxyacylglutathione hydrolase-like"/>
    <property type="match status" value="1"/>
</dbReference>
<feature type="transmembrane region" description="Helical" evidence="6">
    <location>
        <begin position="6"/>
        <end position="38"/>
    </location>
</feature>
<feature type="transmembrane region" description="Helical" evidence="6">
    <location>
        <begin position="378"/>
        <end position="404"/>
    </location>
</feature>
<dbReference type="PANTHER" id="PTHR30619">
    <property type="entry name" value="DNA INTERNALIZATION/COMPETENCE PROTEIN COMEC/REC2"/>
    <property type="match status" value="1"/>
</dbReference>
<dbReference type="InterPro" id="IPR025405">
    <property type="entry name" value="DUF4131"/>
</dbReference>
<dbReference type="Pfam" id="PF00753">
    <property type="entry name" value="Lactamase_B"/>
    <property type="match status" value="1"/>
</dbReference>
<evidence type="ECO:0000256" key="3">
    <source>
        <dbReference type="ARBA" id="ARBA00022692"/>
    </source>
</evidence>
<feature type="transmembrane region" description="Helical" evidence="6">
    <location>
        <begin position="437"/>
        <end position="458"/>
    </location>
</feature>
<evidence type="ECO:0000256" key="2">
    <source>
        <dbReference type="ARBA" id="ARBA00022475"/>
    </source>
</evidence>
<keyword evidence="4 6" id="KW-1133">Transmembrane helix</keyword>
<dbReference type="NCBIfam" id="TIGR00360">
    <property type="entry name" value="ComEC_N-term"/>
    <property type="match status" value="1"/>
</dbReference>
<comment type="caution">
    <text evidence="8">The sequence shown here is derived from an EMBL/GenBank/DDBJ whole genome shotgun (WGS) entry which is preliminary data.</text>
</comment>
<keyword evidence="9" id="KW-1185">Reference proteome</keyword>
<dbReference type="InterPro" id="IPR036866">
    <property type="entry name" value="RibonucZ/Hydroxyglut_hydro"/>
</dbReference>
<evidence type="ECO:0000259" key="7">
    <source>
        <dbReference type="SMART" id="SM00849"/>
    </source>
</evidence>
<evidence type="ECO:0000313" key="8">
    <source>
        <dbReference type="EMBL" id="GGD04303.1"/>
    </source>
</evidence>
<evidence type="ECO:0000256" key="1">
    <source>
        <dbReference type="ARBA" id="ARBA00004651"/>
    </source>
</evidence>
<evidence type="ECO:0000256" key="4">
    <source>
        <dbReference type="ARBA" id="ARBA00022989"/>
    </source>
</evidence>
<feature type="transmembrane region" description="Helical" evidence="6">
    <location>
        <begin position="349"/>
        <end position="371"/>
    </location>
</feature>
<comment type="subcellular location">
    <subcellularLocation>
        <location evidence="1">Cell membrane</location>
        <topology evidence="1">Multi-pass membrane protein</topology>
    </subcellularLocation>
</comment>
<dbReference type="CDD" id="cd07731">
    <property type="entry name" value="ComA-like_MBL-fold"/>
    <property type="match status" value="1"/>
</dbReference>
<dbReference type="InterPro" id="IPR004477">
    <property type="entry name" value="ComEC_N"/>
</dbReference>
<dbReference type="PANTHER" id="PTHR30619:SF1">
    <property type="entry name" value="RECOMBINATION PROTEIN 2"/>
    <property type="match status" value="1"/>
</dbReference>
<dbReference type="InterPro" id="IPR052159">
    <property type="entry name" value="Competence_DNA_uptake"/>
</dbReference>
<protein>
    <submittedName>
        <fullName evidence="8">DNA internalization-related competence protein ComEC/Rec2</fullName>
    </submittedName>
</protein>
<dbReference type="EMBL" id="BMIN01000003">
    <property type="protein sequence ID" value="GGD04303.1"/>
    <property type="molecule type" value="Genomic_DNA"/>
</dbReference>
<name>A0ABQ1PUH7_9BACI</name>
<evidence type="ECO:0000256" key="6">
    <source>
        <dbReference type="SAM" id="Phobius"/>
    </source>
</evidence>
<dbReference type="InterPro" id="IPR004797">
    <property type="entry name" value="Competence_ComEC/Rec2"/>
</dbReference>
<dbReference type="InterPro" id="IPR001279">
    <property type="entry name" value="Metallo-B-lactamas"/>
</dbReference>
<dbReference type="Pfam" id="PF13567">
    <property type="entry name" value="DUF4131"/>
    <property type="match status" value="1"/>
</dbReference>